<evidence type="ECO:0000256" key="4">
    <source>
        <dbReference type="ARBA" id="ARBA00022989"/>
    </source>
</evidence>
<keyword evidence="3" id="KW-0256">Endoplasmic reticulum</keyword>
<keyword evidence="5 6" id="KW-0472">Membrane</keyword>
<comment type="subcellular location">
    <subcellularLocation>
        <location evidence="1">Endoplasmic reticulum membrane</location>
        <topology evidence="1">Multi-pass membrane protein</topology>
    </subcellularLocation>
</comment>
<name>A0A166NH88_9HYPO</name>
<accession>A0A166NH88</accession>
<reference evidence="7 8" key="1">
    <citation type="journal article" date="2016" name="Genome Biol. Evol.">
        <title>Divergent and convergent evolution of fungal pathogenicity.</title>
        <authorList>
            <person name="Shang Y."/>
            <person name="Xiao G."/>
            <person name="Zheng P."/>
            <person name="Cen K."/>
            <person name="Zhan S."/>
            <person name="Wang C."/>
        </authorList>
    </citation>
    <scope>NUCLEOTIDE SEQUENCE [LARGE SCALE GENOMIC DNA]</scope>
    <source>
        <strain evidence="7 8">RCEF 2490</strain>
    </source>
</reference>
<evidence type="ECO:0000256" key="2">
    <source>
        <dbReference type="ARBA" id="ARBA00022692"/>
    </source>
</evidence>
<keyword evidence="2 6" id="KW-0812">Transmembrane</keyword>
<keyword evidence="4 6" id="KW-1133">Transmembrane helix</keyword>
<dbReference type="OrthoDB" id="202672at2759"/>
<keyword evidence="8" id="KW-1185">Reference proteome</keyword>
<dbReference type="EMBL" id="AZGY01000023">
    <property type="protein sequence ID" value="KZZ90000.1"/>
    <property type="molecule type" value="Genomic_DNA"/>
</dbReference>
<evidence type="ECO:0000256" key="5">
    <source>
        <dbReference type="ARBA" id="ARBA00023136"/>
    </source>
</evidence>
<evidence type="ECO:0000256" key="1">
    <source>
        <dbReference type="ARBA" id="ARBA00004477"/>
    </source>
</evidence>
<proteinExistence type="predicted"/>
<evidence type="ECO:0000256" key="6">
    <source>
        <dbReference type="SAM" id="Phobius"/>
    </source>
</evidence>
<protein>
    <submittedName>
        <fullName evidence="7">Uncharacterized protein</fullName>
    </submittedName>
</protein>
<dbReference type="GO" id="GO:0005789">
    <property type="term" value="C:endoplasmic reticulum membrane"/>
    <property type="evidence" value="ECO:0007669"/>
    <property type="project" value="UniProtKB-SubCell"/>
</dbReference>
<dbReference type="STRING" id="1081109.A0A166NH88"/>
<dbReference type="AlphaFoldDB" id="A0A166NH88"/>
<evidence type="ECO:0000313" key="7">
    <source>
        <dbReference type="EMBL" id="KZZ90000.1"/>
    </source>
</evidence>
<sequence length="121" mass="13571">MSVAADCRRWLRQKQYTFEVTFALNMFRSWEKSIIYSVLFLLISMTLIAAILYLPHHITVLAGRAWYYIKGEPINVAASAREALQQAATKTAAATTTTTSTTASIAVPTMKVVERVLEKEL</sequence>
<dbReference type="Pfam" id="PF11779">
    <property type="entry name" value="SPT_ssu-like"/>
    <property type="match status" value="1"/>
</dbReference>
<feature type="transmembrane region" description="Helical" evidence="6">
    <location>
        <begin position="34"/>
        <end position="54"/>
    </location>
</feature>
<comment type="caution">
    <text evidence="7">The sequence shown here is derived from an EMBL/GenBank/DDBJ whole genome shotgun (WGS) entry which is preliminary data.</text>
</comment>
<evidence type="ECO:0000256" key="3">
    <source>
        <dbReference type="ARBA" id="ARBA00022824"/>
    </source>
</evidence>
<dbReference type="Proteomes" id="UP000078544">
    <property type="component" value="Unassembled WGS sequence"/>
</dbReference>
<dbReference type="InterPro" id="IPR024512">
    <property type="entry name" value="Ser_palmitoyltrfase_ssu-like"/>
</dbReference>
<evidence type="ECO:0000313" key="8">
    <source>
        <dbReference type="Proteomes" id="UP000078544"/>
    </source>
</evidence>
<gene>
    <name evidence="7" type="ORF">AAL_07508</name>
</gene>
<organism evidence="7 8">
    <name type="scientific">Moelleriella libera RCEF 2490</name>
    <dbReference type="NCBI Taxonomy" id="1081109"/>
    <lineage>
        <taxon>Eukaryota</taxon>
        <taxon>Fungi</taxon>
        <taxon>Dikarya</taxon>
        <taxon>Ascomycota</taxon>
        <taxon>Pezizomycotina</taxon>
        <taxon>Sordariomycetes</taxon>
        <taxon>Hypocreomycetidae</taxon>
        <taxon>Hypocreales</taxon>
        <taxon>Clavicipitaceae</taxon>
        <taxon>Moelleriella</taxon>
    </lineage>
</organism>